<organism evidence="3 4">
    <name type="scientific">Aulographum hederae CBS 113979</name>
    <dbReference type="NCBI Taxonomy" id="1176131"/>
    <lineage>
        <taxon>Eukaryota</taxon>
        <taxon>Fungi</taxon>
        <taxon>Dikarya</taxon>
        <taxon>Ascomycota</taxon>
        <taxon>Pezizomycotina</taxon>
        <taxon>Dothideomycetes</taxon>
        <taxon>Pleosporomycetidae</taxon>
        <taxon>Aulographales</taxon>
        <taxon>Aulographaceae</taxon>
    </lineage>
</organism>
<feature type="transmembrane region" description="Helical" evidence="2">
    <location>
        <begin position="54"/>
        <end position="73"/>
    </location>
</feature>
<sequence>MDGTDKSGLQATKSDTISPTSAMDSTNVQCGPTLAKEPLKDIGRNRGVFHGYHWRVPFTMAFGLLLGVVLPLLHHFLFSRCHMHPVITRMQQQIVSGTGITLAFMTKAALALATSTSYTQTFWCHVRRKPQRIEKIDSMFSALNSAFCLLDIPLWFRAPLLALLAILAWLTPLATIVTPGSMTVATLAHNATYPHPVGQFDPSYYDAFWKEDGPHSVEALGQYPAPSNEFLRIAYGVAYGAARIPTSLHPPGPNSSYTLEAVLPKLLCKIKDERKSMHPFWDYYKNNTAELRSSIHYLAWAATKGHVSVTEPPEYSYWSNTAPDRYSNDTARLFILASLGSMEQSIGTSGATAVAIECGLYNVSQTLDFSYQNNTETISTNPEKSQILNAITLSENQAAKLPNSRIFHMTLVALFNSMVTGSIYDHTYHTNMCSTKIKSLLLSNSTTPLQFKGAFEDLFENITLSLLAGSQFSKPQTVNVTVTSLVNFYVYKSHDLLMAYGISILCTAICVTVGIFSILENKTTFTNNFSTILRTTRNSGIGEVVSEEDSTGADPLPRHVARAVLRYCGREGEREVGGFDLVQVVEKDGA</sequence>
<keyword evidence="2" id="KW-0472">Membrane</keyword>
<keyword evidence="2" id="KW-1133">Transmembrane helix</keyword>
<dbReference type="Proteomes" id="UP000800041">
    <property type="component" value="Unassembled WGS sequence"/>
</dbReference>
<name>A0A6G1GX61_9PEZI</name>
<dbReference type="PANTHER" id="PTHR35041:SF6">
    <property type="entry name" value="FORMYLMETHIONINE DEFORMYLASE-LIKE PROTEIN-RELATED"/>
    <property type="match status" value="1"/>
</dbReference>
<dbReference type="EMBL" id="ML977162">
    <property type="protein sequence ID" value="KAF1985404.1"/>
    <property type="molecule type" value="Genomic_DNA"/>
</dbReference>
<feature type="transmembrane region" description="Helical" evidence="2">
    <location>
        <begin position="406"/>
        <end position="424"/>
    </location>
</feature>
<keyword evidence="4" id="KW-1185">Reference proteome</keyword>
<evidence type="ECO:0000256" key="2">
    <source>
        <dbReference type="SAM" id="Phobius"/>
    </source>
</evidence>
<evidence type="ECO:0000313" key="4">
    <source>
        <dbReference type="Proteomes" id="UP000800041"/>
    </source>
</evidence>
<keyword evidence="2" id="KW-0812">Transmembrane</keyword>
<gene>
    <name evidence="3" type="ORF">K402DRAFT_108445</name>
</gene>
<reference evidence="3" key="1">
    <citation type="journal article" date="2020" name="Stud. Mycol.">
        <title>101 Dothideomycetes genomes: a test case for predicting lifestyles and emergence of pathogens.</title>
        <authorList>
            <person name="Haridas S."/>
            <person name="Albert R."/>
            <person name="Binder M."/>
            <person name="Bloem J."/>
            <person name="Labutti K."/>
            <person name="Salamov A."/>
            <person name="Andreopoulos B."/>
            <person name="Baker S."/>
            <person name="Barry K."/>
            <person name="Bills G."/>
            <person name="Bluhm B."/>
            <person name="Cannon C."/>
            <person name="Castanera R."/>
            <person name="Culley D."/>
            <person name="Daum C."/>
            <person name="Ezra D."/>
            <person name="Gonzalez J."/>
            <person name="Henrissat B."/>
            <person name="Kuo A."/>
            <person name="Liang C."/>
            <person name="Lipzen A."/>
            <person name="Lutzoni F."/>
            <person name="Magnuson J."/>
            <person name="Mondo S."/>
            <person name="Nolan M."/>
            <person name="Ohm R."/>
            <person name="Pangilinan J."/>
            <person name="Park H.-J."/>
            <person name="Ramirez L."/>
            <person name="Alfaro M."/>
            <person name="Sun H."/>
            <person name="Tritt A."/>
            <person name="Yoshinaga Y."/>
            <person name="Zwiers L.-H."/>
            <person name="Turgeon B."/>
            <person name="Goodwin S."/>
            <person name="Spatafora J."/>
            <person name="Crous P."/>
            <person name="Grigoriev I."/>
        </authorList>
    </citation>
    <scope>NUCLEOTIDE SEQUENCE</scope>
    <source>
        <strain evidence="3">CBS 113979</strain>
    </source>
</reference>
<dbReference type="AlphaFoldDB" id="A0A6G1GX61"/>
<evidence type="ECO:0000256" key="1">
    <source>
        <dbReference type="SAM" id="MobiDB-lite"/>
    </source>
</evidence>
<feature type="compositionally biased region" description="Polar residues" evidence="1">
    <location>
        <begin position="7"/>
        <end position="30"/>
    </location>
</feature>
<dbReference type="PANTHER" id="PTHR35041">
    <property type="entry name" value="MEDIATOR OF RNA POLYMERASE II TRANSCRIPTION SUBUNIT 1"/>
    <property type="match status" value="1"/>
</dbReference>
<feature type="transmembrane region" description="Helical" evidence="2">
    <location>
        <begin position="154"/>
        <end position="177"/>
    </location>
</feature>
<accession>A0A6G1GX61</accession>
<dbReference type="OrthoDB" id="5322539at2759"/>
<proteinExistence type="predicted"/>
<feature type="transmembrane region" description="Helical" evidence="2">
    <location>
        <begin position="94"/>
        <end position="113"/>
    </location>
</feature>
<evidence type="ECO:0000313" key="3">
    <source>
        <dbReference type="EMBL" id="KAF1985404.1"/>
    </source>
</evidence>
<feature type="region of interest" description="Disordered" evidence="1">
    <location>
        <begin position="1"/>
        <end position="32"/>
    </location>
</feature>
<protein>
    <submittedName>
        <fullName evidence="3">Uncharacterized protein</fullName>
    </submittedName>
</protein>
<feature type="transmembrane region" description="Helical" evidence="2">
    <location>
        <begin position="497"/>
        <end position="519"/>
    </location>
</feature>